<name>A0A285CKI2_9BACI</name>
<evidence type="ECO:0000313" key="2">
    <source>
        <dbReference type="EMBL" id="SNX68029.1"/>
    </source>
</evidence>
<dbReference type="InterPro" id="IPR050662">
    <property type="entry name" value="Sec-metab_biosynth-thioest"/>
</dbReference>
<proteinExistence type="predicted"/>
<evidence type="ECO:0000259" key="1">
    <source>
        <dbReference type="SMART" id="SM00849"/>
    </source>
</evidence>
<keyword evidence="3" id="KW-1185">Reference proteome</keyword>
<dbReference type="Pfam" id="PF00753">
    <property type="entry name" value="Lactamase_B"/>
    <property type="match status" value="1"/>
</dbReference>
<dbReference type="SMART" id="SM00849">
    <property type="entry name" value="Lactamase_B"/>
    <property type="match status" value="1"/>
</dbReference>
<dbReference type="OrthoDB" id="2971563at2"/>
<dbReference type="InterPro" id="IPR001279">
    <property type="entry name" value="Metallo-B-lactamas"/>
</dbReference>
<dbReference type="RefSeq" id="WP_097157432.1">
    <property type="nucleotide sequence ID" value="NZ_JBEPMQ010000001.1"/>
</dbReference>
<dbReference type="PANTHER" id="PTHR23131">
    <property type="entry name" value="ENDORIBONUCLEASE LACTB2"/>
    <property type="match status" value="1"/>
</dbReference>
<reference evidence="2 3" key="1">
    <citation type="submission" date="2017-08" db="EMBL/GenBank/DDBJ databases">
        <authorList>
            <person name="de Groot N.N."/>
        </authorList>
    </citation>
    <scope>NUCLEOTIDE SEQUENCE [LARGE SCALE GENOMIC DNA]</scope>
    <source>
        <strain evidence="2 3">JC228</strain>
    </source>
</reference>
<protein>
    <submittedName>
        <fullName evidence="2">Glyoxylase-like metal-dependent hydrolase (Beta-lactamase superfamily II)</fullName>
    </submittedName>
</protein>
<accession>A0A285CKI2</accession>
<keyword evidence="2" id="KW-0378">Hydrolase</keyword>
<sequence>MLGNWHEGIAQITLPTPFAVGDVHAYLIKGDALTLVDAGALTNEAWDVMQKYFSELGITLHDIDQIVLTHHHPDHVGLVEKFPQTTPILAHPAADRWLYRTKEFTDFHREIFAEWFTEFGVPEEFSFYLDQLMSPLNYSCQRKLDIPLTDGMTLPLENDWVILETPGHATSHISLYREKDQTLIGGDVLLNHISSNPILEPPFNKGRDRHKPLLDYIHTLEDLSDLNPSIVYPGHGDIIKGGVYDLVEKRLKAQEERAFKVWSMLKENEDLSVFEICQKLFPHAYKTQLPLTISETVGQLDYIEAKLQIKD</sequence>
<dbReference type="Proteomes" id="UP000219546">
    <property type="component" value="Unassembled WGS sequence"/>
</dbReference>
<dbReference type="GO" id="GO:0016787">
    <property type="term" value="F:hydrolase activity"/>
    <property type="evidence" value="ECO:0007669"/>
    <property type="project" value="UniProtKB-KW"/>
</dbReference>
<dbReference type="Gene3D" id="3.60.15.10">
    <property type="entry name" value="Ribonuclease Z/Hydroxyacylglutathione hydrolase-like"/>
    <property type="match status" value="1"/>
</dbReference>
<dbReference type="SUPFAM" id="SSF56281">
    <property type="entry name" value="Metallo-hydrolase/oxidoreductase"/>
    <property type="match status" value="1"/>
</dbReference>
<organism evidence="2 3">
    <name type="scientific">Bacillus oleivorans</name>
    <dbReference type="NCBI Taxonomy" id="1448271"/>
    <lineage>
        <taxon>Bacteria</taxon>
        <taxon>Bacillati</taxon>
        <taxon>Bacillota</taxon>
        <taxon>Bacilli</taxon>
        <taxon>Bacillales</taxon>
        <taxon>Bacillaceae</taxon>
        <taxon>Bacillus</taxon>
    </lineage>
</organism>
<dbReference type="InterPro" id="IPR036866">
    <property type="entry name" value="RibonucZ/Hydroxyglut_hydro"/>
</dbReference>
<gene>
    <name evidence="2" type="ORF">SAMN05877753_102236</name>
</gene>
<dbReference type="EMBL" id="OAOP01000002">
    <property type="protein sequence ID" value="SNX68029.1"/>
    <property type="molecule type" value="Genomic_DNA"/>
</dbReference>
<evidence type="ECO:0000313" key="3">
    <source>
        <dbReference type="Proteomes" id="UP000219546"/>
    </source>
</evidence>
<feature type="domain" description="Metallo-beta-lactamase" evidence="1">
    <location>
        <begin position="22"/>
        <end position="235"/>
    </location>
</feature>
<dbReference type="AlphaFoldDB" id="A0A285CKI2"/>